<accession>A0ABM4BZY2</accession>
<name>A0ABM4BZY2_HYDVU</name>
<keyword evidence="1" id="KW-1185">Reference proteome</keyword>
<gene>
    <name evidence="2" type="primary">LOC136081439</name>
</gene>
<dbReference type="RefSeq" id="XP_065654825.1">
    <property type="nucleotide sequence ID" value="XM_065798753.1"/>
</dbReference>
<evidence type="ECO:0000313" key="1">
    <source>
        <dbReference type="Proteomes" id="UP001652625"/>
    </source>
</evidence>
<dbReference type="Proteomes" id="UP001652625">
    <property type="component" value="Chromosome 06"/>
</dbReference>
<protein>
    <submittedName>
        <fullName evidence="2">Uncharacterized protein LOC136081439</fullName>
    </submittedName>
</protein>
<sequence>MANFFSANSYRNNLDLPTFMNGNVLDESSTLYLLGLTLTSDLFWKLYIKSIAKLPSAKVPTLHRAPYFLTQDTILYFYKFQIRPCMEYFCHMWGGSSNDVFSYLEKVQKRIVNIIGSALAANLQPLSHR</sequence>
<dbReference type="GeneID" id="136081439"/>
<reference evidence="2" key="1">
    <citation type="submission" date="2025-08" db="UniProtKB">
        <authorList>
            <consortium name="RefSeq"/>
        </authorList>
    </citation>
    <scope>IDENTIFICATION</scope>
</reference>
<evidence type="ECO:0000313" key="2">
    <source>
        <dbReference type="RefSeq" id="XP_065654825.1"/>
    </source>
</evidence>
<proteinExistence type="predicted"/>
<organism evidence="1 2">
    <name type="scientific">Hydra vulgaris</name>
    <name type="common">Hydra</name>
    <name type="synonym">Hydra attenuata</name>
    <dbReference type="NCBI Taxonomy" id="6087"/>
    <lineage>
        <taxon>Eukaryota</taxon>
        <taxon>Metazoa</taxon>
        <taxon>Cnidaria</taxon>
        <taxon>Hydrozoa</taxon>
        <taxon>Hydroidolina</taxon>
        <taxon>Anthoathecata</taxon>
        <taxon>Aplanulata</taxon>
        <taxon>Hydridae</taxon>
        <taxon>Hydra</taxon>
    </lineage>
</organism>